<keyword evidence="3" id="KW-1185">Reference proteome</keyword>
<feature type="compositionally biased region" description="Basic and acidic residues" evidence="1">
    <location>
        <begin position="17"/>
        <end position="44"/>
    </location>
</feature>
<organism evidence="2 3">
    <name type="scientific">Liparis tanakae</name>
    <name type="common">Tanaka's snailfish</name>
    <dbReference type="NCBI Taxonomy" id="230148"/>
    <lineage>
        <taxon>Eukaryota</taxon>
        <taxon>Metazoa</taxon>
        <taxon>Chordata</taxon>
        <taxon>Craniata</taxon>
        <taxon>Vertebrata</taxon>
        <taxon>Euteleostomi</taxon>
        <taxon>Actinopterygii</taxon>
        <taxon>Neopterygii</taxon>
        <taxon>Teleostei</taxon>
        <taxon>Neoteleostei</taxon>
        <taxon>Acanthomorphata</taxon>
        <taxon>Eupercaria</taxon>
        <taxon>Perciformes</taxon>
        <taxon>Cottioidei</taxon>
        <taxon>Cottales</taxon>
        <taxon>Liparidae</taxon>
        <taxon>Liparis</taxon>
    </lineage>
</organism>
<reference evidence="2 3" key="1">
    <citation type="submission" date="2019-03" db="EMBL/GenBank/DDBJ databases">
        <title>First draft genome of Liparis tanakae, snailfish: a comprehensive survey of snailfish specific genes.</title>
        <authorList>
            <person name="Kim W."/>
            <person name="Song I."/>
            <person name="Jeong J.-H."/>
            <person name="Kim D."/>
            <person name="Kim S."/>
            <person name="Ryu S."/>
            <person name="Song J.Y."/>
            <person name="Lee S.K."/>
        </authorList>
    </citation>
    <scope>NUCLEOTIDE SEQUENCE [LARGE SCALE GENOMIC DNA]</scope>
    <source>
        <tissue evidence="2">Muscle</tissue>
    </source>
</reference>
<name>A0A4Z2G9K4_9TELE</name>
<proteinExistence type="predicted"/>
<protein>
    <submittedName>
        <fullName evidence="2">Uncharacterized protein</fullName>
    </submittedName>
</protein>
<sequence>MGCSGGQETRCTLHSAPHAEHSRGPRNTRHGDRTPLDAFREPRTSRESWTAVVAVAYDLIDPGGLTGINTPIHVSGIRCSPLIAFRPRSDPHAIG</sequence>
<evidence type="ECO:0000313" key="2">
    <source>
        <dbReference type="EMBL" id="TNN49514.1"/>
    </source>
</evidence>
<dbReference type="AlphaFoldDB" id="A0A4Z2G9K4"/>
<evidence type="ECO:0000256" key="1">
    <source>
        <dbReference type="SAM" id="MobiDB-lite"/>
    </source>
</evidence>
<comment type="caution">
    <text evidence="2">The sequence shown here is derived from an EMBL/GenBank/DDBJ whole genome shotgun (WGS) entry which is preliminary data.</text>
</comment>
<feature type="region of interest" description="Disordered" evidence="1">
    <location>
        <begin position="1"/>
        <end position="44"/>
    </location>
</feature>
<gene>
    <name evidence="2" type="ORF">EYF80_040274</name>
</gene>
<dbReference type="EMBL" id="SRLO01000653">
    <property type="protein sequence ID" value="TNN49514.1"/>
    <property type="molecule type" value="Genomic_DNA"/>
</dbReference>
<accession>A0A4Z2G9K4</accession>
<evidence type="ECO:0000313" key="3">
    <source>
        <dbReference type="Proteomes" id="UP000314294"/>
    </source>
</evidence>
<dbReference type="Proteomes" id="UP000314294">
    <property type="component" value="Unassembled WGS sequence"/>
</dbReference>
<feature type="compositionally biased region" description="Polar residues" evidence="1">
    <location>
        <begin position="1"/>
        <end position="12"/>
    </location>
</feature>